<dbReference type="RefSeq" id="WP_380061832.1">
    <property type="nucleotide sequence ID" value="NZ_JBHSEI010000007.1"/>
</dbReference>
<sequence length="68" mass="7048">MSKTALSYHLCPQCARAVPAQSGELFCANDGTKLLTSCPGCARAILSPYWQFCPLCGRALASASVPGG</sequence>
<dbReference type="EMBL" id="JBHSEI010000007">
    <property type="protein sequence ID" value="MFC4638829.1"/>
    <property type="molecule type" value="Genomic_DNA"/>
</dbReference>
<dbReference type="InterPro" id="IPR025874">
    <property type="entry name" value="DZR"/>
</dbReference>
<reference evidence="3" key="1">
    <citation type="journal article" date="2019" name="Int. J. Syst. Evol. Microbiol.">
        <title>The Global Catalogue of Microorganisms (GCM) 10K type strain sequencing project: providing services to taxonomists for standard genome sequencing and annotation.</title>
        <authorList>
            <consortium name="The Broad Institute Genomics Platform"/>
            <consortium name="The Broad Institute Genome Sequencing Center for Infectious Disease"/>
            <person name="Wu L."/>
            <person name="Ma J."/>
        </authorList>
    </citation>
    <scope>NUCLEOTIDE SEQUENCE [LARGE SCALE GENOMIC DNA]</scope>
    <source>
        <strain evidence="3">CCUG 55995</strain>
    </source>
</reference>
<dbReference type="Pfam" id="PF12773">
    <property type="entry name" value="DZR"/>
    <property type="match status" value="1"/>
</dbReference>
<name>A0ABV9I9F3_9DEIO</name>
<evidence type="ECO:0000313" key="2">
    <source>
        <dbReference type="EMBL" id="MFC4638829.1"/>
    </source>
</evidence>
<accession>A0ABV9I9F3</accession>
<gene>
    <name evidence="2" type="ORF">ACFO0D_10790</name>
</gene>
<evidence type="ECO:0000313" key="3">
    <source>
        <dbReference type="Proteomes" id="UP001595952"/>
    </source>
</evidence>
<proteinExistence type="predicted"/>
<comment type="caution">
    <text evidence="2">The sequence shown here is derived from an EMBL/GenBank/DDBJ whole genome shotgun (WGS) entry which is preliminary data.</text>
</comment>
<evidence type="ECO:0000259" key="1">
    <source>
        <dbReference type="Pfam" id="PF12773"/>
    </source>
</evidence>
<dbReference type="Proteomes" id="UP001595952">
    <property type="component" value="Unassembled WGS sequence"/>
</dbReference>
<keyword evidence="3" id="KW-1185">Reference proteome</keyword>
<organism evidence="2 3">
    <name type="scientific">Deinococcus hohokamensis</name>
    <dbReference type="NCBI Taxonomy" id="309883"/>
    <lineage>
        <taxon>Bacteria</taxon>
        <taxon>Thermotogati</taxon>
        <taxon>Deinococcota</taxon>
        <taxon>Deinococci</taxon>
        <taxon>Deinococcales</taxon>
        <taxon>Deinococcaceae</taxon>
        <taxon>Deinococcus</taxon>
    </lineage>
</organism>
<feature type="domain" description="DZANK-type" evidence="1">
    <location>
        <begin position="11"/>
        <end position="57"/>
    </location>
</feature>
<protein>
    <submittedName>
        <fullName evidence="2">Zinc ribbon domain-containing protein</fullName>
    </submittedName>
</protein>